<dbReference type="AlphaFoldDB" id="A0A7S3KZ09"/>
<feature type="region of interest" description="Disordered" evidence="2">
    <location>
        <begin position="158"/>
        <end position="179"/>
    </location>
</feature>
<dbReference type="PROSITE" id="PS00134">
    <property type="entry name" value="TRYPSIN_HIS"/>
    <property type="match status" value="1"/>
</dbReference>
<evidence type="ECO:0000256" key="3">
    <source>
        <dbReference type="SAM" id="SignalP"/>
    </source>
</evidence>
<organism evidence="4">
    <name type="scientific">Amphora coffeiformis</name>
    <dbReference type="NCBI Taxonomy" id="265554"/>
    <lineage>
        <taxon>Eukaryota</taxon>
        <taxon>Sar</taxon>
        <taxon>Stramenopiles</taxon>
        <taxon>Ochrophyta</taxon>
        <taxon>Bacillariophyta</taxon>
        <taxon>Bacillariophyceae</taxon>
        <taxon>Bacillariophycidae</taxon>
        <taxon>Thalassiophysales</taxon>
        <taxon>Catenulaceae</taxon>
        <taxon>Amphora</taxon>
    </lineage>
</organism>
<feature type="compositionally biased region" description="Low complexity" evidence="2">
    <location>
        <begin position="460"/>
        <end position="477"/>
    </location>
</feature>
<dbReference type="InterPro" id="IPR018114">
    <property type="entry name" value="TRYPSIN_HIS"/>
</dbReference>
<keyword evidence="3" id="KW-0732">Signal</keyword>
<name>A0A7S3KZ09_9STRA</name>
<feature type="region of interest" description="Disordered" evidence="2">
    <location>
        <begin position="302"/>
        <end position="530"/>
    </location>
</feature>
<dbReference type="Gene3D" id="2.40.10.10">
    <property type="entry name" value="Trypsin-like serine proteases"/>
    <property type="match status" value="2"/>
</dbReference>
<proteinExistence type="predicted"/>
<feature type="compositionally biased region" description="Low complexity" evidence="2">
    <location>
        <begin position="389"/>
        <end position="429"/>
    </location>
</feature>
<evidence type="ECO:0000313" key="4">
    <source>
        <dbReference type="EMBL" id="CAE0405675.1"/>
    </source>
</evidence>
<reference evidence="4" key="1">
    <citation type="submission" date="2021-01" db="EMBL/GenBank/DDBJ databases">
        <authorList>
            <person name="Corre E."/>
            <person name="Pelletier E."/>
            <person name="Niang G."/>
            <person name="Scheremetjew M."/>
            <person name="Finn R."/>
            <person name="Kale V."/>
            <person name="Holt S."/>
            <person name="Cochrane G."/>
            <person name="Meng A."/>
            <person name="Brown T."/>
            <person name="Cohen L."/>
        </authorList>
    </citation>
    <scope>NUCLEOTIDE SEQUENCE</scope>
    <source>
        <strain evidence="4">CCMP127</strain>
    </source>
</reference>
<feature type="chain" id="PRO_5030648705" description="Peptidase S1 domain-containing protein" evidence="3">
    <location>
        <begin position="32"/>
        <end position="886"/>
    </location>
</feature>
<accession>A0A7S3KZ09</accession>
<evidence type="ECO:0000256" key="2">
    <source>
        <dbReference type="SAM" id="MobiDB-lite"/>
    </source>
</evidence>
<keyword evidence="1" id="KW-0843">Virulence</keyword>
<dbReference type="InterPro" id="IPR009003">
    <property type="entry name" value="Peptidase_S1_PA"/>
</dbReference>
<gene>
    <name evidence="4" type="ORF">ACOF00016_LOCUS3671</name>
</gene>
<feature type="compositionally biased region" description="Pro residues" evidence="2">
    <location>
        <begin position="478"/>
        <end position="515"/>
    </location>
</feature>
<dbReference type="GO" id="GO:0006508">
    <property type="term" value="P:proteolysis"/>
    <property type="evidence" value="ECO:0007669"/>
    <property type="project" value="InterPro"/>
</dbReference>
<protein>
    <recommendedName>
        <fullName evidence="5">Peptidase S1 domain-containing protein</fullName>
    </recommendedName>
</protein>
<feature type="signal peptide" evidence="3">
    <location>
        <begin position="1"/>
        <end position="31"/>
    </location>
</feature>
<evidence type="ECO:0000256" key="1">
    <source>
        <dbReference type="ARBA" id="ARBA00023026"/>
    </source>
</evidence>
<feature type="compositionally biased region" description="Low complexity" evidence="2">
    <location>
        <begin position="359"/>
        <end position="382"/>
    </location>
</feature>
<feature type="compositionally biased region" description="Low complexity" evidence="2">
    <location>
        <begin position="307"/>
        <end position="317"/>
    </location>
</feature>
<dbReference type="InterPro" id="IPR043504">
    <property type="entry name" value="Peptidase_S1_PA_chymotrypsin"/>
</dbReference>
<dbReference type="EMBL" id="HBIM01004297">
    <property type="protein sequence ID" value="CAE0405675.1"/>
    <property type="molecule type" value="Transcribed_RNA"/>
</dbReference>
<dbReference type="SUPFAM" id="SSF50494">
    <property type="entry name" value="Trypsin-like serine proteases"/>
    <property type="match status" value="1"/>
</dbReference>
<evidence type="ECO:0008006" key="5">
    <source>
        <dbReference type="Google" id="ProtNLM"/>
    </source>
</evidence>
<dbReference type="GO" id="GO:0004252">
    <property type="term" value="F:serine-type endopeptidase activity"/>
    <property type="evidence" value="ECO:0007669"/>
    <property type="project" value="InterPro"/>
</dbReference>
<sequence>MAFPLHKSPTAVCFVQCLWWVLVLQCSLAFASRNDGEQGEANNSQKQHLHLRSAGTIMNMGESLSQNNDNHHQQLHQRRIQAIHEYWTFERMESAKPRDVHVDKQVIDQQEEGRHQRRRFLNVFEDNREQVAPHRLDSPDTFLVDIGSRQYMECTVSHEPLSSPPKQDENHNPHTRRLRKLNSVVNTSDHAAPTESRIAPAPKAVVNSQFIHFIIDVYDANNDIEWIAFYLENTGHLRGHQSRTKFMPQYGNARYTFTLGPFYNGEFQWAVRIKDQQGLKSGPKELVYTPFTVQLSPSDLEQLESVTSTTTTTTSTTLGTIETPFSRPPRQTSPKPPAETTTEEPPRIKTNPSLEAAESTTTMTASTSTTTTTTTTTPQQPITKPPPSTTTTTATTTTTSKPPRTKPPTTTTQAPPATTTTTTTSTSSTVSIPPNILQPMPMDPASTTTTTPYQPPFIPPTTTTTTTPYQPPKTTTPYQPPVPPKTTTPYQPPMPPQTDPPPQQQPPLNNDPPPGSSMVDYNRPPNGAVSTDPVTFEWTVMQPQRASLVLLYVQYPDGEEAYMTRPTTPSGNDKITLPLAGEGSFRWSVWVQMDGGSFEQGLWHTFIVEESKGPKDPSCGKNLGHYNERSTDLHKAVGRIMFTMDGDNFLCSGTLVEGADNRAIILTAAHCMYDASLQMFPERVMFIPGQDDGEGDASDYNCLNDPNGCFYPTAGVISHHYQKSTFIQGFQYDYGFYMAPDTDLGHNNGPDRDTFGGSGPYKSLVPMGISFAELDYGESAHLFGYPGSRDPKFMYTEGRADRSQLTQGGGYVECSSLTGGASGGPWTQSDISNGRMVVQTVNSWGWTNGDPGMGAPPFNTGGAECVYQAANKVDMEEGYQIVSCPA</sequence>